<gene>
    <name evidence="1" type="primary">thiS</name>
    <name evidence="1" type="ORF">GCM10009823_33580</name>
</gene>
<dbReference type="Pfam" id="PF02597">
    <property type="entry name" value="ThiS"/>
    <property type="match status" value="1"/>
</dbReference>
<dbReference type="CDD" id="cd00565">
    <property type="entry name" value="Ubl_ThiS"/>
    <property type="match status" value="1"/>
</dbReference>
<evidence type="ECO:0000313" key="1">
    <source>
        <dbReference type="EMBL" id="GAA2107000.1"/>
    </source>
</evidence>
<dbReference type="InterPro" id="IPR012675">
    <property type="entry name" value="Beta-grasp_dom_sf"/>
</dbReference>
<dbReference type="NCBIfam" id="TIGR01683">
    <property type="entry name" value="thiS"/>
    <property type="match status" value="1"/>
</dbReference>
<dbReference type="InterPro" id="IPR016155">
    <property type="entry name" value="Mopterin_synth/thiamin_S_b"/>
</dbReference>
<keyword evidence="2" id="KW-1185">Reference proteome</keyword>
<dbReference type="SUPFAM" id="SSF54285">
    <property type="entry name" value="MoaD/ThiS"/>
    <property type="match status" value="1"/>
</dbReference>
<dbReference type="EMBL" id="BAAAPZ010000019">
    <property type="protein sequence ID" value="GAA2107000.1"/>
    <property type="molecule type" value="Genomic_DNA"/>
</dbReference>
<dbReference type="Proteomes" id="UP001500984">
    <property type="component" value="Unassembled WGS sequence"/>
</dbReference>
<reference evidence="2" key="1">
    <citation type="journal article" date="2019" name="Int. J. Syst. Evol. Microbiol.">
        <title>The Global Catalogue of Microorganisms (GCM) 10K type strain sequencing project: providing services to taxonomists for standard genome sequencing and annotation.</title>
        <authorList>
            <consortium name="The Broad Institute Genomics Platform"/>
            <consortium name="The Broad Institute Genome Sequencing Center for Infectious Disease"/>
            <person name="Wu L."/>
            <person name="Ma J."/>
        </authorList>
    </citation>
    <scope>NUCLEOTIDE SEQUENCE [LARGE SCALE GENOMIC DNA]</scope>
    <source>
        <strain evidence="2">JCM 15900</strain>
    </source>
</reference>
<organism evidence="1 2">
    <name type="scientific">Brevibacterium salitolerans</name>
    <dbReference type="NCBI Taxonomy" id="1403566"/>
    <lineage>
        <taxon>Bacteria</taxon>
        <taxon>Bacillati</taxon>
        <taxon>Actinomycetota</taxon>
        <taxon>Actinomycetes</taxon>
        <taxon>Micrococcales</taxon>
        <taxon>Brevibacteriaceae</taxon>
        <taxon>Brevibacterium</taxon>
    </lineage>
</organism>
<protein>
    <submittedName>
        <fullName evidence="1">Sulfur carrier protein ThiS</fullName>
    </submittedName>
</protein>
<dbReference type="InterPro" id="IPR003749">
    <property type="entry name" value="ThiS/MoaD-like"/>
</dbReference>
<proteinExistence type="predicted"/>
<name>A0ABP5IXP0_9MICO</name>
<evidence type="ECO:0000313" key="2">
    <source>
        <dbReference type="Proteomes" id="UP001500984"/>
    </source>
</evidence>
<accession>A0ABP5IXP0</accession>
<dbReference type="Gene3D" id="3.10.20.30">
    <property type="match status" value="1"/>
</dbReference>
<comment type="caution">
    <text evidence="1">The sequence shown here is derived from an EMBL/GenBank/DDBJ whole genome shotgun (WGS) entry which is preliminary data.</text>
</comment>
<sequence length="76" mass="7850">MQVNGRVRRVGDCSTLVDLVAEITGKALAEDGSPVDGSRLGIAIAVDGAVVPRSRWRSTAVATAQEIEIVTAMQGG</sequence>
<dbReference type="InterPro" id="IPR010035">
    <property type="entry name" value="Thi_S"/>
</dbReference>